<dbReference type="PROSITE" id="PS51257">
    <property type="entry name" value="PROKAR_LIPOPROTEIN"/>
    <property type="match status" value="1"/>
</dbReference>
<protein>
    <recommendedName>
        <fullName evidence="4">Cytochrome c domain-containing protein</fullName>
    </recommendedName>
</protein>
<evidence type="ECO:0000313" key="3">
    <source>
        <dbReference type="Proteomes" id="UP000662373"/>
    </source>
</evidence>
<proteinExistence type="predicted"/>
<dbReference type="Proteomes" id="UP000662373">
    <property type="component" value="Unassembled WGS sequence"/>
</dbReference>
<reference evidence="2 3" key="1">
    <citation type="submission" date="2020-09" db="EMBL/GenBank/DDBJ databases">
        <title>Draft genome of Gelidibacter salicanalis PAMC21136.</title>
        <authorList>
            <person name="Park H."/>
        </authorList>
    </citation>
    <scope>NUCLEOTIDE SEQUENCE [LARGE SCALE GENOMIC DNA]</scope>
    <source>
        <strain evidence="2 3">PAMC21136</strain>
    </source>
</reference>
<evidence type="ECO:0008006" key="4">
    <source>
        <dbReference type="Google" id="ProtNLM"/>
    </source>
</evidence>
<dbReference type="EMBL" id="JAEHJZ010000009">
    <property type="protein sequence ID" value="MBJ7880202.1"/>
    <property type="molecule type" value="Genomic_DNA"/>
</dbReference>
<name>A0A934NKE7_9FLAO</name>
<comment type="caution">
    <text evidence="2">The sequence shown here is derived from an EMBL/GenBank/DDBJ whole genome shotgun (WGS) entry which is preliminary data.</text>
</comment>
<accession>A0A934NKE7</accession>
<evidence type="ECO:0000256" key="1">
    <source>
        <dbReference type="SAM" id="SignalP"/>
    </source>
</evidence>
<dbReference type="RefSeq" id="WP_199598030.1">
    <property type="nucleotide sequence ID" value="NZ_JAEHJZ010000009.1"/>
</dbReference>
<keyword evidence="3" id="KW-1185">Reference proteome</keyword>
<feature type="chain" id="PRO_5037782895" description="Cytochrome c domain-containing protein" evidence="1">
    <location>
        <begin position="23"/>
        <end position="126"/>
    </location>
</feature>
<gene>
    <name evidence="2" type="ORF">JEM65_05990</name>
</gene>
<sequence>MKKLFQYLMMISLGLFFTSCYYDTVYEDITDGGNVPDVVSYQNDISPLWGQCVGCHSGDIAPDLRADVSYKKLLDGYVVPKDAEGSILYKSLLGIDGVSLMPPGSQWPNSKINLVKAWIDQGALDN</sequence>
<dbReference type="AlphaFoldDB" id="A0A934NKE7"/>
<evidence type="ECO:0000313" key="2">
    <source>
        <dbReference type="EMBL" id="MBJ7880202.1"/>
    </source>
</evidence>
<keyword evidence="1" id="KW-0732">Signal</keyword>
<organism evidence="2 3">
    <name type="scientific">Gelidibacter salicanalis</name>
    <dbReference type="NCBI Taxonomy" id="291193"/>
    <lineage>
        <taxon>Bacteria</taxon>
        <taxon>Pseudomonadati</taxon>
        <taxon>Bacteroidota</taxon>
        <taxon>Flavobacteriia</taxon>
        <taxon>Flavobacteriales</taxon>
        <taxon>Flavobacteriaceae</taxon>
        <taxon>Gelidibacter</taxon>
    </lineage>
</organism>
<feature type="signal peptide" evidence="1">
    <location>
        <begin position="1"/>
        <end position="22"/>
    </location>
</feature>